<evidence type="ECO:0000256" key="4">
    <source>
        <dbReference type="ARBA" id="ARBA00022692"/>
    </source>
</evidence>
<sequence length="359" mass="38970">MADTTTHRTATASGAALSDSERRGRRRERLRRAGLYTVLTVVGLGLLFPFLVVAGASLKARDDIFRYPPRLLPYSQDVAQVAGQDEALPLYDIDGEERVLLEGVGGGDGAFALPEDPTDVVEANIRTATTVDSVTARTENFGEVLDQQNLGRSLTNTILVTVLVVGGTVLTSLMGGYAFARISFPGRDALFLVYIGSIMVPFVILIVPLYQVMVGLGWVDSLAALVFPFVFNAYGTFLIRQFFVSIPKELEEAAVLDGASRWTILWRIFVPLSAPAIATLSTFMFLYAWNSFVWPFIVINAGNTDNHVLTLSLQQLGGRAADTPNLIFAAVIIAIAVPVTVFVLAQRYFVENLASSGIK</sequence>
<keyword evidence="6 7" id="KW-0472">Membrane</keyword>
<dbReference type="KEGG" id="euz:DVS28_a1673"/>
<accession>A0A346XVW7</accession>
<dbReference type="SUPFAM" id="SSF161098">
    <property type="entry name" value="MetI-like"/>
    <property type="match status" value="1"/>
</dbReference>
<keyword evidence="3" id="KW-1003">Cell membrane</keyword>
<comment type="similarity">
    <text evidence="7">Belongs to the binding-protein-dependent transport system permease family.</text>
</comment>
<feature type="region of interest" description="Disordered" evidence="8">
    <location>
        <begin position="1"/>
        <end position="25"/>
    </location>
</feature>
<dbReference type="PROSITE" id="PS50928">
    <property type="entry name" value="ABC_TM1"/>
    <property type="match status" value="1"/>
</dbReference>
<dbReference type="PANTHER" id="PTHR43744">
    <property type="entry name" value="ABC TRANSPORTER PERMEASE PROTEIN MG189-RELATED-RELATED"/>
    <property type="match status" value="1"/>
</dbReference>
<evidence type="ECO:0000256" key="6">
    <source>
        <dbReference type="ARBA" id="ARBA00023136"/>
    </source>
</evidence>
<dbReference type="RefSeq" id="WP_114591032.1">
    <property type="nucleotide sequence ID" value="NZ_CP031165.1"/>
</dbReference>
<feature type="transmembrane region" description="Helical" evidence="7">
    <location>
        <begin position="222"/>
        <end position="243"/>
    </location>
</feature>
<dbReference type="EMBL" id="CP031165">
    <property type="protein sequence ID" value="AXV06364.1"/>
    <property type="molecule type" value="Genomic_DNA"/>
</dbReference>
<evidence type="ECO:0000313" key="11">
    <source>
        <dbReference type="Proteomes" id="UP000264006"/>
    </source>
</evidence>
<name>A0A346XVW7_9ACTN</name>
<feature type="transmembrane region" description="Helical" evidence="7">
    <location>
        <begin position="264"/>
        <end position="289"/>
    </location>
</feature>
<keyword evidence="4 7" id="KW-0812">Transmembrane</keyword>
<evidence type="ECO:0000256" key="3">
    <source>
        <dbReference type="ARBA" id="ARBA00022475"/>
    </source>
</evidence>
<evidence type="ECO:0000256" key="7">
    <source>
        <dbReference type="RuleBase" id="RU363032"/>
    </source>
</evidence>
<dbReference type="Pfam" id="PF00528">
    <property type="entry name" value="BPD_transp_1"/>
    <property type="match status" value="1"/>
</dbReference>
<dbReference type="CDD" id="cd06261">
    <property type="entry name" value="TM_PBP2"/>
    <property type="match status" value="1"/>
</dbReference>
<evidence type="ECO:0000313" key="10">
    <source>
        <dbReference type="EMBL" id="AXV06364.1"/>
    </source>
</evidence>
<keyword evidence="11" id="KW-1185">Reference proteome</keyword>
<reference evidence="10 11" key="1">
    <citation type="submission" date="2018-09" db="EMBL/GenBank/DDBJ databases">
        <title>Complete genome sequence of Euzebya sp. DY32-46 isolated from seawater of Pacific Ocean.</title>
        <authorList>
            <person name="Xu L."/>
            <person name="Wu Y.-H."/>
            <person name="Xu X.-W."/>
        </authorList>
    </citation>
    <scope>NUCLEOTIDE SEQUENCE [LARGE SCALE GENOMIC DNA]</scope>
    <source>
        <strain evidence="10 11">DY32-46</strain>
    </source>
</reference>
<evidence type="ECO:0000256" key="5">
    <source>
        <dbReference type="ARBA" id="ARBA00022989"/>
    </source>
</evidence>
<organism evidence="10 11">
    <name type="scientific">Euzebya pacifica</name>
    <dbReference type="NCBI Taxonomy" id="1608957"/>
    <lineage>
        <taxon>Bacteria</taxon>
        <taxon>Bacillati</taxon>
        <taxon>Actinomycetota</taxon>
        <taxon>Nitriliruptoria</taxon>
        <taxon>Euzebyales</taxon>
    </lineage>
</organism>
<evidence type="ECO:0000256" key="2">
    <source>
        <dbReference type="ARBA" id="ARBA00022448"/>
    </source>
</evidence>
<protein>
    <submittedName>
        <fullName evidence="10">N-Acetyl-D-glucosamine ABC transport system, permease protein 2</fullName>
    </submittedName>
</protein>
<dbReference type="Proteomes" id="UP000264006">
    <property type="component" value="Chromosome"/>
</dbReference>
<dbReference type="InterPro" id="IPR035906">
    <property type="entry name" value="MetI-like_sf"/>
</dbReference>
<evidence type="ECO:0000256" key="1">
    <source>
        <dbReference type="ARBA" id="ARBA00004651"/>
    </source>
</evidence>
<dbReference type="Gene3D" id="1.10.3720.10">
    <property type="entry name" value="MetI-like"/>
    <property type="match status" value="1"/>
</dbReference>
<feature type="transmembrane region" description="Helical" evidence="7">
    <location>
        <begin position="33"/>
        <end position="58"/>
    </location>
</feature>
<dbReference type="InterPro" id="IPR000515">
    <property type="entry name" value="MetI-like"/>
</dbReference>
<feature type="domain" description="ABC transmembrane type-1" evidence="9">
    <location>
        <begin position="154"/>
        <end position="345"/>
    </location>
</feature>
<proteinExistence type="inferred from homology"/>
<comment type="subcellular location">
    <subcellularLocation>
        <location evidence="1 7">Cell membrane</location>
        <topology evidence="1 7">Multi-pass membrane protein</topology>
    </subcellularLocation>
</comment>
<feature type="transmembrane region" description="Helical" evidence="7">
    <location>
        <begin position="191"/>
        <end position="210"/>
    </location>
</feature>
<dbReference type="AlphaFoldDB" id="A0A346XVW7"/>
<gene>
    <name evidence="10" type="ORF">DVS28_a1673</name>
</gene>
<evidence type="ECO:0000256" key="8">
    <source>
        <dbReference type="SAM" id="MobiDB-lite"/>
    </source>
</evidence>
<dbReference type="OrthoDB" id="61122at2"/>
<dbReference type="GO" id="GO:0005886">
    <property type="term" value="C:plasma membrane"/>
    <property type="evidence" value="ECO:0007669"/>
    <property type="project" value="UniProtKB-SubCell"/>
</dbReference>
<keyword evidence="5 7" id="KW-1133">Transmembrane helix</keyword>
<dbReference type="GO" id="GO:0055085">
    <property type="term" value="P:transmembrane transport"/>
    <property type="evidence" value="ECO:0007669"/>
    <property type="project" value="InterPro"/>
</dbReference>
<feature type="transmembrane region" description="Helical" evidence="7">
    <location>
        <begin position="158"/>
        <end position="179"/>
    </location>
</feature>
<evidence type="ECO:0000259" key="9">
    <source>
        <dbReference type="PROSITE" id="PS50928"/>
    </source>
</evidence>
<dbReference type="PANTHER" id="PTHR43744:SF12">
    <property type="entry name" value="ABC TRANSPORTER PERMEASE PROTEIN MG189-RELATED"/>
    <property type="match status" value="1"/>
</dbReference>
<feature type="transmembrane region" description="Helical" evidence="7">
    <location>
        <begin position="326"/>
        <end position="345"/>
    </location>
</feature>
<keyword evidence="2 7" id="KW-0813">Transport</keyword>